<dbReference type="Pfam" id="PF02594">
    <property type="entry name" value="DUF167"/>
    <property type="match status" value="1"/>
</dbReference>
<proteinExistence type="inferred from homology"/>
<sequence length="73" mass="7968">MKIFVKVKAGAKENRVKKTDETHFAVSVKARAHDGQANRAVIEVLAEYFGISKTAVGIISGQASRTKRVEIVI</sequence>
<dbReference type="GO" id="GO:0005737">
    <property type="term" value="C:cytoplasm"/>
    <property type="evidence" value="ECO:0007669"/>
    <property type="project" value="TreeGrafter"/>
</dbReference>
<dbReference type="STRING" id="1817824.A2751_00480"/>
<organism evidence="2 3">
    <name type="scientific">Candidatus Doudnabacteria bacterium RIFCSPHIGHO2_01_FULL_46_14</name>
    <dbReference type="NCBI Taxonomy" id="1817824"/>
    <lineage>
        <taxon>Bacteria</taxon>
        <taxon>Candidatus Doudnaibacteriota</taxon>
    </lineage>
</organism>
<name>A0A1F5NPF0_9BACT</name>
<comment type="similarity">
    <text evidence="1">Belongs to the UPF0235 family.</text>
</comment>
<dbReference type="InterPro" id="IPR036591">
    <property type="entry name" value="YggU-like_sf"/>
</dbReference>
<dbReference type="SUPFAM" id="SSF69786">
    <property type="entry name" value="YggU-like"/>
    <property type="match status" value="1"/>
</dbReference>
<gene>
    <name evidence="2" type="ORF">A2751_00480</name>
</gene>
<dbReference type="PANTHER" id="PTHR13420">
    <property type="entry name" value="UPF0235 PROTEIN C15ORF40"/>
    <property type="match status" value="1"/>
</dbReference>
<evidence type="ECO:0000256" key="1">
    <source>
        <dbReference type="ARBA" id="ARBA00010364"/>
    </source>
</evidence>
<dbReference type="Gene3D" id="3.30.1200.10">
    <property type="entry name" value="YggU-like"/>
    <property type="match status" value="1"/>
</dbReference>
<comment type="caution">
    <text evidence="2">The sequence shown here is derived from an EMBL/GenBank/DDBJ whole genome shotgun (WGS) entry which is preliminary data.</text>
</comment>
<dbReference type="PANTHER" id="PTHR13420:SF7">
    <property type="entry name" value="UPF0235 PROTEIN C15ORF40"/>
    <property type="match status" value="1"/>
</dbReference>
<dbReference type="InterPro" id="IPR003746">
    <property type="entry name" value="DUF167"/>
</dbReference>
<evidence type="ECO:0000313" key="2">
    <source>
        <dbReference type="EMBL" id="OGE79555.1"/>
    </source>
</evidence>
<dbReference type="AlphaFoldDB" id="A0A1F5NPF0"/>
<dbReference type="SMART" id="SM01152">
    <property type="entry name" value="DUF167"/>
    <property type="match status" value="1"/>
</dbReference>
<evidence type="ECO:0000313" key="3">
    <source>
        <dbReference type="Proteomes" id="UP000176864"/>
    </source>
</evidence>
<dbReference type="Proteomes" id="UP000176864">
    <property type="component" value="Unassembled WGS sequence"/>
</dbReference>
<accession>A0A1F5NPF0</accession>
<protein>
    <submittedName>
        <fullName evidence="2">Uncharacterized protein</fullName>
    </submittedName>
</protein>
<reference evidence="2 3" key="1">
    <citation type="journal article" date="2016" name="Nat. Commun.">
        <title>Thousands of microbial genomes shed light on interconnected biogeochemical processes in an aquifer system.</title>
        <authorList>
            <person name="Anantharaman K."/>
            <person name="Brown C.T."/>
            <person name="Hug L.A."/>
            <person name="Sharon I."/>
            <person name="Castelle C.J."/>
            <person name="Probst A.J."/>
            <person name="Thomas B.C."/>
            <person name="Singh A."/>
            <person name="Wilkins M.J."/>
            <person name="Karaoz U."/>
            <person name="Brodie E.L."/>
            <person name="Williams K.H."/>
            <person name="Hubbard S.S."/>
            <person name="Banfield J.F."/>
        </authorList>
    </citation>
    <scope>NUCLEOTIDE SEQUENCE [LARGE SCALE GENOMIC DNA]</scope>
</reference>
<dbReference type="EMBL" id="MFEK01000001">
    <property type="protein sequence ID" value="OGE79555.1"/>
    <property type="molecule type" value="Genomic_DNA"/>
</dbReference>
<dbReference type="NCBIfam" id="TIGR00251">
    <property type="entry name" value="DUF167 family protein"/>
    <property type="match status" value="1"/>
</dbReference>